<dbReference type="AlphaFoldDB" id="A0A975C3Y9"/>
<name>A0A975C3Y9_9CAUL</name>
<evidence type="ECO:0000313" key="7">
    <source>
        <dbReference type="Proteomes" id="UP000663918"/>
    </source>
</evidence>
<evidence type="ECO:0000256" key="2">
    <source>
        <dbReference type="ARBA" id="ARBA00023125"/>
    </source>
</evidence>
<dbReference type="Gene3D" id="1.10.357.10">
    <property type="entry name" value="Tetracycline Repressor, domain 2"/>
    <property type="match status" value="2"/>
</dbReference>
<feature type="DNA-binding region" description="H-T-H motif" evidence="4">
    <location>
        <begin position="34"/>
        <end position="53"/>
    </location>
</feature>
<feature type="DNA-binding region" description="H-T-H motif" evidence="4">
    <location>
        <begin position="239"/>
        <end position="258"/>
    </location>
</feature>
<protein>
    <submittedName>
        <fullName evidence="6">TetR/AcrR family transcriptional regulator</fullName>
    </submittedName>
</protein>
<dbReference type="InterPro" id="IPR041490">
    <property type="entry name" value="KstR2_TetR_C"/>
</dbReference>
<proteinExistence type="predicted"/>
<evidence type="ECO:0000256" key="1">
    <source>
        <dbReference type="ARBA" id="ARBA00023015"/>
    </source>
</evidence>
<evidence type="ECO:0000256" key="3">
    <source>
        <dbReference type="ARBA" id="ARBA00023163"/>
    </source>
</evidence>
<dbReference type="PROSITE" id="PS50977">
    <property type="entry name" value="HTH_TETR_2"/>
    <property type="match status" value="2"/>
</dbReference>
<keyword evidence="2 4" id="KW-0238">DNA-binding</keyword>
<evidence type="ECO:0000256" key="4">
    <source>
        <dbReference type="PROSITE-ProRule" id="PRU00335"/>
    </source>
</evidence>
<dbReference type="PRINTS" id="PR00455">
    <property type="entry name" value="HTHTETR"/>
</dbReference>
<dbReference type="GO" id="GO:0000976">
    <property type="term" value="F:transcription cis-regulatory region binding"/>
    <property type="evidence" value="ECO:0007669"/>
    <property type="project" value="TreeGrafter"/>
</dbReference>
<dbReference type="KEGG" id="bgoe:IFJ75_03685"/>
<dbReference type="Pfam" id="PF17932">
    <property type="entry name" value="TetR_C_24"/>
    <property type="match status" value="1"/>
</dbReference>
<dbReference type="InterPro" id="IPR001647">
    <property type="entry name" value="HTH_TetR"/>
</dbReference>
<keyword evidence="1" id="KW-0805">Transcription regulation</keyword>
<sequence length="401" mass="43864">MTDAVVSTRFESKRRLILDEATRLFKARGLKGATLIDVARSIGLSNTSVSYYFPRRDDLAAACFFRTIAAYDGLLDAVEPTEAGEGRIRAFLDLHFDHLARMARGQAPDLIGFSDLSALTGPQAEAVFDAFENLFRRARRVLIGPPRAGDTRSGRNARAHLLLSVVFGAAHWAREFEPEDLPRIAARAADILLNGLVTADAAWPPEPLDFDAGSDDGPREAFLRAATRLLNEKGYQGASVSQISARLGVTKGSFYHHLDTKADLVGDCFERSFGIVRRAQDAGFALEVTGWERLSRTVAALIRRQLSDQGPLLRHTALSAAPEEVRSDIATSTRRVGDRFGQMVANGMIDGSIRAVDQTLAARMLDDMINAAAELWRWAPDLDADSAVADYARPMMFGLEA</sequence>
<reference evidence="6" key="1">
    <citation type="submission" date="2020-09" db="EMBL/GenBank/DDBJ databases">
        <title>Brevundimonas sp. LVF2 isolated from a puddle in Goettingen, Germany.</title>
        <authorList>
            <person name="Friedrich I."/>
            <person name="Klassen A."/>
            <person name="Hannes N."/>
            <person name="Schneider D."/>
            <person name="Hertel R."/>
            <person name="Daniel R."/>
        </authorList>
    </citation>
    <scope>NUCLEOTIDE SEQUENCE</scope>
    <source>
        <strain evidence="6">LVF2</strain>
    </source>
</reference>
<dbReference type="InterPro" id="IPR009057">
    <property type="entry name" value="Homeodomain-like_sf"/>
</dbReference>
<keyword evidence="3" id="KW-0804">Transcription</keyword>
<keyword evidence="7" id="KW-1185">Reference proteome</keyword>
<dbReference type="InterPro" id="IPR036271">
    <property type="entry name" value="Tet_transcr_reg_TetR-rel_C_sf"/>
</dbReference>
<dbReference type="SUPFAM" id="SSF48498">
    <property type="entry name" value="Tetracyclin repressor-like, C-terminal domain"/>
    <property type="match status" value="1"/>
</dbReference>
<feature type="domain" description="HTH tetR-type" evidence="5">
    <location>
        <begin position="11"/>
        <end position="71"/>
    </location>
</feature>
<organism evidence="6 7">
    <name type="scientific">Brevundimonas goettingensis</name>
    <dbReference type="NCBI Taxonomy" id="2774190"/>
    <lineage>
        <taxon>Bacteria</taxon>
        <taxon>Pseudomonadati</taxon>
        <taxon>Pseudomonadota</taxon>
        <taxon>Alphaproteobacteria</taxon>
        <taxon>Caulobacterales</taxon>
        <taxon>Caulobacteraceae</taxon>
        <taxon>Brevundimonas</taxon>
    </lineage>
</organism>
<evidence type="ECO:0000259" key="5">
    <source>
        <dbReference type="PROSITE" id="PS50977"/>
    </source>
</evidence>
<feature type="domain" description="HTH tetR-type" evidence="5">
    <location>
        <begin position="216"/>
        <end position="276"/>
    </location>
</feature>
<dbReference type="RefSeq" id="WP_207871362.1">
    <property type="nucleotide sequence ID" value="NZ_CP062222.1"/>
</dbReference>
<evidence type="ECO:0000313" key="6">
    <source>
        <dbReference type="EMBL" id="QTC92029.1"/>
    </source>
</evidence>
<dbReference type="InterPro" id="IPR050109">
    <property type="entry name" value="HTH-type_TetR-like_transc_reg"/>
</dbReference>
<dbReference type="EMBL" id="CP062222">
    <property type="protein sequence ID" value="QTC92029.1"/>
    <property type="molecule type" value="Genomic_DNA"/>
</dbReference>
<dbReference type="Pfam" id="PF00440">
    <property type="entry name" value="TetR_N"/>
    <property type="match status" value="2"/>
</dbReference>
<dbReference type="PANTHER" id="PTHR30055">
    <property type="entry name" value="HTH-TYPE TRANSCRIPTIONAL REGULATOR RUTR"/>
    <property type="match status" value="1"/>
</dbReference>
<dbReference type="Proteomes" id="UP000663918">
    <property type="component" value="Chromosome"/>
</dbReference>
<dbReference type="Gene3D" id="1.10.10.60">
    <property type="entry name" value="Homeodomain-like"/>
    <property type="match status" value="2"/>
</dbReference>
<dbReference type="GO" id="GO:0003700">
    <property type="term" value="F:DNA-binding transcription factor activity"/>
    <property type="evidence" value="ECO:0007669"/>
    <property type="project" value="TreeGrafter"/>
</dbReference>
<gene>
    <name evidence="6" type="ORF">IFJ75_03685</name>
</gene>
<dbReference type="PANTHER" id="PTHR30055:SF234">
    <property type="entry name" value="HTH-TYPE TRANSCRIPTIONAL REGULATOR BETI"/>
    <property type="match status" value="1"/>
</dbReference>
<accession>A0A975C3Y9</accession>
<dbReference type="SUPFAM" id="SSF46689">
    <property type="entry name" value="Homeodomain-like"/>
    <property type="match status" value="2"/>
</dbReference>